<protein>
    <recommendedName>
        <fullName evidence="2">Integrase catalytic domain-containing protein</fullName>
    </recommendedName>
</protein>
<accession>A5BLV4</accession>
<dbReference type="SUPFAM" id="SSF53098">
    <property type="entry name" value="Ribonuclease H-like"/>
    <property type="match status" value="1"/>
</dbReference>
<gene>
    <name evidence="1" type="ORF">VITISV_025685</name>
</gene>
<dbReference type="Gene3D" id="3.30.420.10">
    <property type="entry name" value="Ribonuclease H-like superfamily/Ribonuclease H"/>
    <property type="match status" value="1"/>
</dbReference>
<dbReference type="InterPro" id="IPR012337">
    <property type="entry name" value="RNaseH-like_sf"/>
</dbReference>
<organism evidence="1">
    <name type="scientific">Vitis vinifera</name>
    <name type="common">Grape</name>
    <dbReference type="NCBI Taxonomy" id="29760"/>
    <lineage>
        <taxon>Eukaryota</taxon>
        <taxon>Viridiplantae</taxon>
        <taxon>Streptophyta</taxon>
        <taxon>Embryophyta</taxon>
        <taxon>Tracheophyta</taxon>
        <taxon>Spermatophyta</taxon>
        <taxon>Magnoliopsida</taxon>
        <taxon>eudicotyledons</taxon>
        <taxon>Gunneridae</taxon>
        <taxon>Pentapetalae</taxon>
        <taxon>rosids</taxon>
        <taxon>Vitales</taxon>
        <taxon>Vitaceae</taxon>
        <taxon>Viteae</taxon>
        <taxon>Vitis</taxon>
    </lineage>
</organism>
<evidence type="ECO:0000313" key="1">
    <source>
        <dbReference type="EMBL" id="CAN72458.1"/>
    </source>
</evidence>
<dbReference type="InterPro" id="IPR036397">
    <property type="entry name" value="RNaseH_sf"/>
</dbReference>
<proteinExistence type="predicted"/>
<dbReference type="GO" id="GO:0003676">
    <property type="term" value="F:nucleic acid binding"/>
    <property type="evidence" value="ECO:0007669"/>
    <property type="project" value="InterPro"/>
</dbReference>
<reference evidence="1" key="1">
    <citation type="journal article" date="2007" name="PLoS ONE">
        <title>The first genome sequence of an elite grapevine cultivar (Pinot noir Vitis vinifera L.): coping with a highly heterozygous genome.</title>
        <authorList>
            <person name="Velasco R."/>
            <person name="Zharkikh A."/>
            <person name="Troggio M."/>
            <person name="Cartwright D.A."/>
            <person name="Cestaro A."/>
            <person name="Pruss D."/>
            <person name="Pindo M."/>
            <person name="FitzGerald L.M."/>
            <person name="Vezzulli S."/>
            <person name="Reid J."/>
            <person name="Malacarne G."/>
            <person name="Iliev D."/>
            <person name="Coppola G."/>
            <person name="Wardell B."/>
            <person name="Micheletti D."/>
            <person name="Macalma T."/>
            <person name="Facci M."/>
            <person name="Mitchell J.T."/>
            <person name="Perazzolli M."/>
            <person name="Eldredge G."/>
            <person name="Gatto P."/>
            <person name="Oyzerski R."/>
            <person name="Moretto M."/>
            <person name="Gutin N."/>
            <person name="Stefanini M."/>
            <person name="Chen Y."/>
            <person name="Segala C."/>
            <person name="Davenport C."/>
            <person name="Dematte L."/>
            <person name="Mraz A."/>
            <person name="Battilana J."/>
            <person name="Stormo K."/>
            <person name="Costa F."/>
            <person name="Tao Q."/>
            <person name="Si-Ammour A."/>
            <person name="Harkins T."/>
            <person name="Lackey A."/>
            <person name="Perbost C."/>
            <person name="Taillon B."/>
            <person name="Stella A."/>
            <person name="Solovyev V."/>
            <person name="Fawcett J.A."/>
            <person name="Sterck L."/>
            <person name="Vandepoele K."/>
            <person name="Grando S.M."/>
            <person name="Toppo S."/>
            <person name="Moser C."/>
            <person name="Lanchbury J."/>
            <person name="Bogden R."/>
            <person name="Skolnick M."/>
            <person name="Sgaramella V."/>
            <person name="Bhatnagar S.K."/>
            <person name="Fontana P."/>
            <person name="Gutin A."/>
            <person name="Van de Peer Y."/>
            <person name="Salamini F."/>
            <person name="Viola R."/>
        </authorList>
    </citation>
    <scope>NUCLEOTIDE SEQUENCE</scope>
</reference>
<name>A5BLV4_VITVI</name>
<sequence>MFSIRTIYPDSICYRPDGATPDSIAAHVLMGNPDGVDLDSLARSMSSGRGVPTPCTWGRILSGWHSTSSGYPTAGWERKNSVRRHFTSGYPTAGWEMRTLQLLQIDISGSSDSAYPQSFSLSIQCSGVLLKLPGYRSILVVVDRFSKYAVFILAPHECFVEEAVRLFFSKVVKHFGIPKDVIAKKVGVFAYKLKLPEILKFHLSFHLVSKPMVTKSSTLKALYEQVVGLEAVVGGCNANSTLFVRVAEAFEELRVQLGLIENKDEYAEE</sequence>
<dbReference type="AlphaFoldDB" id="A5BLV4"/>
<evidence type="ECO:0008006" key="2">
    <source>
        <dbReference type="Google" id="ProtNLM"/>
    </source>
</evidence>
<dbReference type="EMBL" id="AM463978">
    <property type="protein sequence ID" value="CAN72458.1"/>
    <property type="molecule type" value="Genomic_DNA"/>
</dbReference>